<protein>
    <submittedName>
        <fullName evidence="3">Ribosomal RNA small subunit methyltransferase D</fullName>
        <ecNumber evidence="3">2.1.1.171</ecNumber>
    </submittedName>
</protein>
<evidence type="ECO:0000256" key="2">
    <source>
        <dbReference type="ARBA" id="ARBA00022679"/>
    </source>
</evidence>
<dbReference type="KEGG" id="piv:NCTC13079_00782"/>
<dbReference type="OrthoDB" id="9803017at2"/>
<dbReference type="SUPFAM" id="SSF53335">
    <property type="entry name" value="S-adenosyl-L-methionine-dependent methyltransferases"/>
    <property type="match status" value="1"/>
</dbReference>
<gene>
    <name evidence="3" type="primary">rsmD</name>
    <name evidence="3" type="ORF">NCTC13079_00782</name>
</gene>
<evidence type="ECO:0000256" key="1">
    <source>
        <dbReference type="ARBA" id="ARBA00022603"/>
    </source>
</evidence>
<dbReference type="Gene3D" id="3.40.50.150">
    <property type="entry name" value="Vaccinia Virus protein VP39"/>
    <property type="match status" value="1"/>
</dbReference>
<dbReference type="PIRSF" id="PIRSF004553">
    <property type="entry name" value="CHP00095"/>
    <property type="match status" value="1"/>
</dbReference>
<dbReference type="InterPro" id="IPR029063">
    <property type="entry name" value="SAM-dependent_MTases_sf"/>
</dbReference>
<dbReference type="GO" id="GO:0003676">
    <property type="term" value="F:nucleic acid binding"/>
    <property type="evidence" value="ECO:0007669"/>
    <property type="project" value="InterPro"/>
</dbReference>
<dbReference type="EMBL" id="LR134523">
    <property type="protein sequence ID" value="VEJ35610.1"/>
    <property type="molecule type" value="Genomic_DNA"/>
</dbReference>
<evidence type="ECO:0000313" key="4">
    <source>
        <dbReference type="Proteomes" id="UP000269544"/>
    </source>
</evidence>
<keyword evidence="1 3" id="KW-0489">Methyltransferase</keyword>
<dbReference type="InterPro" id="IPR004398">
    <property type="entry name" value="RNA_MeTrfase_RsmD"/>
</dbReference>
<dbReference type="PANTHER" id="PTHR43542:SF1">
    <property type="entry name" value="METHYLTRANSFERASE"/>
    <property type="match status" value="1"/>
</dbReference>
<dbReference type="Pfam" id="PF03602">
    <property type="entry name" value="Cons_hypoth95"/>
    <property type="match status" value="1"/>
</dbReference>
<dbReference type="EC" id="2.1.1.171" evidence="3"/>
<dbReference type="CDD" id="cd02440">
    <property type="entry name" value="AdoMet_MTases"/>
    <property type="match status" value="1"/>
</dbReference>
<dbReference type="GO" id="GO:0052913">
    <property type="term" value="F:16S rRNA (guanine(966)-N(2))-methyltransferase activity"/>
    <property type="evidence" value="ECO:0007669"/>
    <property type="project" value="UniProtKB-EC"/>
</dbReference>
<accession>A0A3S5BW63</accession>
<reference evidence="3 4" key="1">
    <citation type="submission" date="2018-12" db="EMBL/GenBank/DDBJ databases">
        <authorList>
            <consortium name="Pathogen Informatics"/>
        </authorList>
    </citation>
    <scope>NUCLEOTIDE SEQUENCE [LARGE SCALE GENOMIC DNA]</scope>
    <source>
        <strain evidence="3 4">NCTC13079</strain>
    </source>
</reference>
<dbReference type="NCBIfam" id="TIGR00095">
    <property type="entry name" value="16S rRNA (guanine(966)-N(2))-methyltransferase RsmD"/>
    <property type="match status" value="1"/>
</dbReference>
<organism evidence="3 4">
    <name type="scientific">Aedoeadaptatus ivorii</name>
    <dbReference type="NCBI Taxonomy" id="54006"/>
    <lineage>
        <taxon>Bacteria</taxon>
        <taxon>Bacillati</taxon>
        <taxon>Bacillota</taxon>
        <taxon>Tissierellia</taxon>
        <taxon>Tissierellales</taxon>
        <taxon>Peptoniphilaceae</taxon>
        <taxon>Aedoeadaptatus</taxon>
    </lineage>
</organism>
<keyword evidence="4" id="KW-1185">Reference proteome</keyword>
<dbReference type="Proteomes" id="UP000269544">
    <property type="component" value="Chromosome"/>
</dbReference>
<dbReference type="InterPro" id="IPR002052">
    <property type="entry name" value="DNA_methylase_N6_adenine_CS"/>
</dbReference>
<keyword evidence="2 3" id="KW-0808">Transferase</keyword>
<name>A0A3S5BW63_9FIRM</name>
<dbReference type="PANTHER" id="PTHR43542">
    <property type="entry name" value="METHYLTRANSFERASE"/>
    <property type="match status" value="1"/>
</dbReference>
<dbReference type="RefSeq" id="WP_126465386.1">
    <property type="nucleotide sequence ID" value="NZ_JAUSWF010000001.1"/>
</dbReference>
<evidence type="ECO:0000313" key="3">
    <source>
        <dbReference type="EMBL" id="VEJ35610.1"/>
    </source>
</evidence>
<dbReference type="PROSITE" id="PS00092">
    <property type="entry name" value="N6_MTASE"/>
    <property type="match status" value="1"/>
</dbReference>
<proteinExistence type="predicted"/>
<dbReference type="AlphaFoldDB" id="A0A3S5BW63"/>
<sequence length="184" mass="21120">MRIIAGEKRGRKLKTPKGDRIRPTEDRIKESIFNVLFGPFSDVNALDLFAGTGGIGIEFLSRGAAMVWFCDKHPDSLRLIRENLNLTGYNSKSRVFEGSYEQCLSEAADRGMRFDYIYLDPPYAERAYYSEAIRAVVASDLLKEQGRLILEAPREYEFEDVTGLRLARLKKYGNKKIWIYESCD</sequence>